<name>A0ABQ6IE65_9MICO</name>
<evidence type="ECO:0000313" key="5">
    <source>
        <dbReference type="Proteomes" id="UP001157125"/>
    </source>
</evidence>
<comment type="caution">
    <text evidence="4">The sequence shown here is derived from an EMBL/GenBank/DDBJ whole genome shotgun (WGS) entry which is preliminary data.</text>
</comment>
<keyword evidence="5" id="KW-1185">Reference proteome</keyword>
<keyword evidence="2" id="KW-0472">Membrane</keyword>
<keyword evidence="2" id="KW-1133">Transmembrane helix</keyword>
<evidence type="ECO:0000256" key="2">
    <source>
        <dbReference type="SAM" id="Phobius"/>
    </source>
</evidence>
<dbReference type="RefSeq" id="WP_348523578.1">
    <property type="nucleotide sequence ID" value="NZ_BSUN01000001.1"/>
</dbReference>
<evidence type="ECO:0000259" key="3">
    <source>
        <dbReference type="Pfam" id="PF14257"/>
    </source>
</evidence>
<protein>
    <recommendedName>
        <fullName evidence="3">DUF4349 domain-containing protein</fullName>
    </recommendedName>
</protein>
<evidence type="ECO:0000256" key="1">
    <source>
        <dbReference type="SAM" id="MobiDB-lite"/>
    </source>
</evidence>
<dbReference type="InterPro" id="IPR025645">
    <property type="entry name" value="DUF4349"/>
</dbReference>
<reference evidence="5" key="1">
    <citation type="journal article" date="2019" name="Int. J. Syst. Evol. Microbiol.">
        <title>The Global Catalogue of Microorganisms (GCM) 10K type strain sequencing project: providing services to taxonomists for standard genome sequencing and annotation.</title>
        <authorList>
            <consortium name="The Broad Institute Genomics Platform"/>
            <consortium name="The Broad Institute Genome Sequencing Center for Infectious Disease"/>
            <person name="Wu L."/>
            <person name="Ma J."/>
        </authorList>
    </citation>
    <scope>NUCLEOTIDE SEQUENCE [LARGE SCALE GENOMIC DNA]</scope>
    <source>
        <strain evidence="5">NBRC 112299</strain>
    </source>
</reference>
<evidence type="ECO:0000313" key="4">
    <source>
        <dbReference type="EMBL" id="GMA36050.1"/>
    </source>
</evidence>
<dbReference type="EMBL" id="BSUN01000001">
    <property type="protein sequence ID" value="GMA36050.1"/>
    <property type="molecule type" value="Genomic_DNA"/>
</dbReference>
<dbReference type="Proteomes" id="UP001157125">
    <property type="component" value="Unassembled WGS sequence"/>
</dbReference>
<sequence>MVEVDDSPASFLDGLESGWNGLVNFLAGALVVVGVLLPWAVVAGVVAVVVALAVRARRKRHPRRPGGVASAAQTPQPMVPTPASADDDETRP</sequence>
<feature type="region of interest" description="Disordered" evidence="1">
    <location>
        <begin position="57"/>
        <end position="92"/>
    </location>
</feature>
<dbReference type="Pfam" id="PF14257">
    <property type="entry name" value="DUF4349"/>
    <property type="match status" value="1"/>
</dbReference>
<organism evidence="4 5">
    <name type="scientific">Demequina litorisediminis</name>
    <dbReference type="NCBI Taxonomy" id="1849022"/>
    <lineage>
        <taxon>Bacteria</taxon>
        <taxon>Bacillati</taxon>
        <taxon>Actinomycetota</taxon>
        <taxon>Actinomycetes</taxon>
        <taxon>Micrococcales</taxon>
        <taxon>Demequinaceae</taxon>
        <taxon>Demequina</taxon>
    </lineage>
</organism>
<keyword evidence="2" id="KW-0812">Transmembrane</keyword>
<gene>
    <name evidence="4" type="ORF">GCM10025876_22540</name>
</gene>
<proteinExistence type="predicted"/>
<accession>A0ABQ6IE65</accession>
<feature type="domain" description="DUF4349" evidence="3">
    <location>
        <begin position="7"/>
        <end position="50"/>
    </location>
</feature>
<feature type="transmembrane region" description="Helical" evidence="2">
    <location>
        <begin position="25"/>
        <end position="54"/>
    </location>
</feature>